<comment type="caution">
    <text evidence="1">The sequence shown here is derived from an EMBL/GenBank/DDBJ whole genome shotgun (WGS) entry which is preliminary data.</text>
</comment>
<protein>
    <submittedName>
        <fullName evidence="1">Uncharacterized protein</fullName>
    </submittedName>
</protein>
<accession>A0A4Y2CCU9</accession>
<dbReference type="EMBL" id="BGPR01085991">
    <property type="protein sequence ID" value="GBM01687.1"/>
    <property type="molecule type" value="Genomic_DNA"/>
</dbReference>
<organism evidence="1 5">
    <name type="scientific">Araneus ventricosus</name>
    <name type="common">Orbweaver spider</name>
    <name type="synonym">Epeira ventricosa</name>
    <dbReference type="NCBI Taxonomy" id="182803"/>
    <lineage>
        <taxon>Eukaryota</taxon>
        <taxon>Metazoa</taxon>
        <taxon>Ecdysozoa</taxon>
        <taxon>Arthropoda</taxon>
        <taxon>Chelicerata</taxon>
        <taxon>Arachnida</taxon>
        <taxon>Araneae</taxon>
        <taxon>Araneomorphae</taxon>
        <taxon>Entelegynae</taxon>
        <taxon>Araneoidea</taxon>
        <taxon>Araneidae</taxon>
        <taxon>Araneus</taxon>
    </lineage>
</organism>
<evidence type="ECO:0000313" key="1">
    <source>
        <dbReference type="EMBL" id="GBM01638.1"/>
    </source>
</evidence>
<sequence length="109" mass="11919">MQTASSCRYHAAEILDCSKGLSLAPSPLMAILIPHVEHQRSPISPSSLPETKILFFLVPKSCLFISPKILVLPLRQAHSLLYKNQMLCQALPSSLLPVPTVKLFSIGKA</sequence>
<name>A0A4Y2CCU9_ARAVE</name>
<keyword evidence="5" id="KW-1185">Reference proteome</keyword>
<evidence type="ECO:0000313" key="5">
    <source>
        <dbReference type="Proteomes" id="UP000499080"/>
    </source>
</evidence>
<evidence type="ECO:0000313" key="2">
    <source>
        <dbReference type="EMBL" id="GBM01671.1"/>
    </source>
</evidence>
<dbReference type="EMBL" id="BGPR01085988">
    <property type="protein sequence ID" value="GBM01671.1"/>
    <property type="molecule type" value="Genomic_DNA"/>
</dbReference>
<dbReference type="EMBL" id="BGPR01085982">
    <property type="protein sequence ID" value="GBM01638.1"/>
    <property type="molecule type" value="Genomic_DNA"/>
</dbReference>
<reference evidence="1 5" key="1">
    <citation type="journal article" date="2019" name="Sci. Rep.">
        <title>Orb-weaving spider Araneus ventricosus genome elucidates the spidroin gene catalogue.</title>
        <authorList>
            <person name="Kono N."/>
            <person name="Nakamura H."/>
            <person name="Ohtoshi R."/>
            <person name="Moran D.A.P."/>
            <person name="Shinohara A."/>
            <person name="Yoshida Y."/>
            <person name="Fujiwara M."/>
            <person name="Mori M."/>
            <person name="Tomita M."/>
            <person name="Arakawa K."/>
        </authorList>
    </citation>
    <scope>NUCLEOTIDE SEQUENCE [LARGE SCALE GENOMIC DNA]</scope>
</reference>
<evidence type="ECO:0000313" key="4">
    <source>
        <dbReference type="EMBL" id="GBM01687.1"/>
    </source>
</evidence>
<dbReference type="EMBL" id="BGPR01085990">
    <property type="protein sequence ID" value="GBM01682.1"/>
    <property type="molecule type" value="Genomic_DNA"/>
</dbReference>
<gene>
    <name evidence="2" type="ORF">AVEN_149616_1</name>
    <name evidence="3" type="ORF">AVEN_186045_1</name>
    <name evidence="4" type="ORF">AVEN_213481_1</name>
    <name evidence="1" type="ORF">AVEN_62434_1</name>
</gene>
<proteinExistence type="predicted"/>
<dbReference type="AlphaFoldDB" id="A0A4Y2CCU9"/>
<evidence type="ECO:0000313" key="3">
    <source>
        <dbReference type="EMBL" id="GBM01682.1"/>
    </source>
</evidence>
<dbReference type="Proteomes" id="UP000499080">
    <property type="component" value="Unassembled WGS sequence"/>
</dbReference>